<organism evidence="1 2">
    <name type="scientific">Catharanthus roseus</name>
    <name type="common">Madagascar periwinkle</name>
    <name type="synonym">Vinca rosea</name>
    <dbReference type="NCBI Taxonomy" id="4058"/>
    <lineage>
        <taxon>Eukaryota</taxon>
        <taxon>Viridiplantae</taxon>
        <taxon>Streptophyta</taxon>
        <taxon>Embryophyta</taxon>
        <taxon>Tracheophyta</taxon>
        <taxon>Spermatophyta</taxon>
        <taxon>Magnoliopsida</taxon>
        <taxon>eudicotyledons</taxon>
        <taxon>Gunneridae</taxon>
        <taxon>Pentapetalae</taxon>
        <taxon>asterids</taxon>
        <taxon>lamiids</taxon>
        <taxon>Gentianales</taxon>
        <taxon>Apocynaceae</taxon>
        <taxon>Rauvolfioideae</taxon>
        <taxon>Vinceae</taxon>
        <taxon>Catharanthinae</taxon>
        <taxon>Catharanthus</taxon>
    </lineage>
</organism>
<keyword evidence="2" id="KW-1185">Reference proteome</keyword>
<comment type="caution">
    <text evidence="1">The sequence shown here is derived from an EMBL/GenBank/DDBJ whole genome shotgun (WGS) entry which is preliminary data.</text>
</comment>
<proteinExistence type="predicted"/>
<evidence type="ECO:0000313" key="1">
    <source>
        <dbReference type="EMBL" id="KAI5665424.1"/>
    </source>
</evidence>
<protein>
    <submittedName>
        <fullName evidence="1">Uncharacterized protein</fullName>
    </submittedName>
</protein>
<accession>A0ACC0AX24</accession>
<name>A0ACC0AX24_CATRO</name>
<gene>
    <name evidence="1" type="ORF">M9H77_15277</name>
</gene>
<sequence>MPRRNRSATRPKKASNCDNGTSINDQRICYEGESLASLLKVIKSEIDSARNACSSLPEKVWTKLQFSIGINEVTRVLERMHPTTPPKDLPHRQLINSTQSDKTARVQLQAILLASDCNPRQLTKHLPNLAHSRGVPLIFVKDEKGASLRLGELLKLKTAIAIGIKARGNTINQLIDKILIDKVIRVGNPESIDPPLT</sequence>
<dbReference type="EMBL" id="CM044704">
    <property type="protein sequence ID" value="KAI5665424.1"/>
    <property type="molecule type" value="Genomic_DNA"/>
</dbReference>
<evidence type="ECO:0000313" key="2">
    <source>
        <dbReference type="Proteomes" id="UP001060085"/>
    </source>
</evidence>
<dbReference type="Proteomes" id="UP001060085">
    <property type="component" value="Linkage Group LG04"/>
</dbReference>
<reference evidence="2" key="1">
    <citation type="journal article" date="2023" name="Nat. Plants">
        <title>Single-cell RNA sequencing provides a high-resolution roadmap for understanding the multicellular compartmentation of specialized metabolism.</title>
        <authorList>
            <person name="Sun S."/>
            <person name="Shen X."/>
            <person name="Li Y."/>
            <person name="Li Y."/>
            <person name="Wang S."/>
            <person name="Li R."/>
            <person name="Zhang H."/>
            <person name="Shen G."/>
            <person name="Guo B."/>
            <person name="Wei J."/>
            <person name="Xu J."/>
            <person name="St-Pierre B."/>
            <person name="Chen S."/>
            <person name="Sun C."/>
        </authorList>
    </citation>
    <scope>NUCLEOTIDE SEQUENCE [LARGE SCALE GENOMIC DNA]</scope>
</reference>